<accession>A0ABY5ITM2</accession>
<protein>
    <submittedName>
        <fullName evidence="2">AAA family ATPase</fullName>
    </submittedName>
</protein>
<reference evidence="2" key="1">
    <citation type="submission" date="2022-07" db="EMBL/GenBank/DDBJ databases">
        <title>Isolation, identification, and degradation of a PFOSA degrading strain from sewage treatment plant.</title>
        <authorList>
            <person name="Zhang L."/>
            <person name="Huo Y."/>
        </authorList>
    </citation>
    <scope>NUCLEOTIDE SEQUENCE</scope>
    <source>
        <strain evidence="2">C1</strain>
    </source>
</reference>
<evidence type="ECO:0000313" key="2">
    <source>
        <dbReference type="EMBL" id="UUC45093.1"/>
    </source>
</evidence>
<dbReference type="InterPro" id="IPR038727">
    <property type="entry name" value="NadR/Ttd14_AAA_dom"/>
</dbReference>
<dbReference type="Gene3D" id="3.40.50.300">
    <property type="entry name" value="P-loop containing nucleotide triphosphate hydrolases"/>
    <property type="match status" value="1"/>
</dbReference>
<proteinExistence type="predicted"/>
<keyword evidence="3" id="KW-1185">Reference proteome</keyword>
<dbReference type="EMBL" id="CP101751">
    <property type="protein sequence ID" value="UUC45093.1"/>
    <property type="molecule type" value="Genomic_DNA"/>
</dbReference>
<name>A0ABY5ITM2_9FLAO</name>
<gene>
    <name evidence="2" type="ORF">NOX80_15890</name>
</gene>
<organism evidence="2 3">
    <name type="scientific">Flavobacterium cerinum</name>
    <dbReference type="NCBI Taxonomy" id="2502784"/>
    <lineage>
        <taxon>Bacteria</taxon>
        <taxon>Pseudomonadati</taxon>
        <taxon>Bacteroidota</taxon>
        <taxon>Flavobacteriia</taxon>
        <taxon>Flavobacteriales</taxon>
        <taxon>Flavobacteriaceae</taxon>
        <taxon>Flavobacterium</taxon>
    </lineage>
</organism>
<dbReference type="InterPro" id="IPR027417">
    <property type="entry name" value="P-loop_NTPase"/>
</dbReference>
<sequence>MPDHFYVITGGPGVGKTTLLEALKQQGYLCIPEIAREIIHEQIQQNGTALPWKDYALYTRLMLERSVNSYCDTIQIYNGTEPVFFDRGIPDTLCYASLTDQPITETMERFINQYRYNTKVFMLPPWKAIYHTDTERKQNWEEAIATYEQMIKTYQQYGYQIIEIPKDSVQNRLAFILHHIS</sequence>
<dbReference type="Proteomes" id="UP001059844">
    <property type="component" value="Chromosome"/>
</dbReference>
<evidence type="ECO:0000313" key="3">
    <source>
        <dbReference type="Proteomes" id="UP001059844"/>
    </source>
</evidence>
<dbReference type="RefSeq" id="WP_256550783.1">
    <property type="nucleotide sequence ID" value="NZ_CP101751.1"/>
</dbReference>
<feature type="domain" description="NadR/Ttd14 AAA" evidence="1">
    <location>
        <begin position="6"/>
        <end position="172"/>
    </location>
</feature>
<dbReference type="SUPFAM" id="SSF52540">
    <property type="entry name" value="P-loop containing nucleoside triphosphate hydrolases"/>
    <property type="match status" value="1"/>
</dbReference>
<dbReference type="Pfam" id="PF13521">
    <property type="entry name" value="AAA_28"/>
    <property type="match status" value="1"/>
</dbReference>
<evidence type="ECO:0000259" key="1">
    <source>
        <dbReference type="Pfam" id="PF13521"/>
    </source>
</evidence>